<evidence type="ECO:0000259" key="3">
    <source>
        <dbReference type="SMART" id="SM00822"/>
    </source>
</evidence>
<feature type="domain" description="Ketoreductase" evidence="3">
    <location>
        <begin position="3"/>
        <end position="182"/>
    </location>
</feature>
<dbReference type="Gene3D" id="3.40.50.720">
    <property type="entry name" value="NAD(P)-binding Rossmann-like Domain"/>
    <property type="match status" value="1"/>
</dbReference>
<comment type="caution">
    <text evidence="4">The sequence shown here is derived from an EMBL/GenBank/DDBJ whole genome shotgun (WGS) entry which is preliminary data.</text>
</comment>
<sequence>MSKVVVITGASAGIGAATARLLASQGMSLGLLARRRDALETVARDCGADALPIVGDAAQRAEVRGAVEATLARFGRIDVWINNVGQGISRPPSQLTDEDIDEVIRLNVKCALYGMQEVLPHFKQQGEGHVINLSSMLGRIPFAVIRSAYVGAKHFLDALTILFRAEVQETHPNIQFSIVSPPVVRTEFGMNARHGGPDSRTLPDSQSAEEVAAVIAQVIASRTPDVYTRKGSAARVASYYASIGVDPE</sequence>
<accession>A0A538U464</accession>
<dbReference type="SMART" id="SM00822">
    <property type="entry name" value="PKS_KR"/>
    <property type="match status" value="1"/>
</dbReference>
<dbReference type="PANTHER" id="PTHR44196:SF1">
    <property type="entry name" value="DEHYDROGENASE_REDUCTASE SDR FAMILY MEMBER 7B"/>
    <property type="match status" value="1"/>
</dbReference>
<evidence type="ECO:0000313" key="5">
    <source>
        <dbReference type="Proteomes" id="UP000319836"/>
    </source>
</evidence>
<dbReference type="GO" id="GO:0016491">
    <property type="term" value="F:oxidoreductase activity"/>
    <property type="evidence" value="ECO:0007669"/>
    <property type="project" value="UniProtKB-KW"/>
</dbReference>
<keyword evidence="2" id="KW-0560">Oxidoreductase</keyword>
<dbReference type="PRINTS" id="PR00081">
    <property type="entry name" value="GDHRDH"/>
</dbReference>
<proteinExistence type="inferred from homology"/>
<dbReference type="EMBL" id="VBPA01000187">
    <property type="protein sequence ID" value="TMQ70684.1"/>
    <property type="molecule type" value="Genomic_DNA"/>
</dbReference>
<comment type="similarity">
    <text evidence="1">Belongs to the short-chain dehydrogenases/reductases (SDR) family.</text>
</comment>
<dbReference type="AlphaFoldDB" id="A0A538U464"/>
<gene>
    <name evidence="4" type="ORF">E6K80_07775</name>
</gene>
<dbReference type="PANTHER" id="PTHR44196">
    <property type="entry name" value="DEHYDROGENASE/REDUCTASE SDR FAMILY MEMBER 7B"/>
    <property type="match status" value="1"/>
</dbReference>
<reference evidence="4 5" key="1">
    <citation type="journal article" date="2019" name="Nat. Microbiol.">
        <title>Mediterranean grassland soil C-N compound turnover is dependent on rainfall and depth, and is mediated by genomically divergent microorganisms.</title>
        <authorList>
            <person name="Diamond S."/>
            <person name="Andeer P.F."/>
            <person name="Li Z."/>
            <person name="Crits-Christoph A."/>
            <person name="Burstein D."/>
            <person name="Anantharaman K."/>
            <person name="Lane K.R."/>
            <person name="Thomas B.C."/>
            <person name="Pan C."/>
            <person name="Northen T.R."/>
            <person name="Banfield J.F."/>
        </authorList>
    </citation>
    <scope>NUCLEOTIDE SEQUENCE [LARGE SCALE GENOMIC DNA]</scope>
    <source>
        <strain evidence="4">WS_10</strain>
    </source>
</reference>
<protein>
    <submittedName>
        <fullName evidence="4">SDR family oxidoreductase</fullName>
    </submittedName>
</protein>
<evidence type="ECO:0000256" key="1">
    <source>
        <dbReference type="ARBA" id="ARBA00006484"/>
    </source>
</evidence>
<organism evidence="4 5">
    <name type="scientific">Eiseniibacteriota bacterium</name>
    <dbReference type="NCBI Taxonomy" id="2212470"/>
    <lineage>
        <taxon>Bacteria</taxon>
        <taxon>Candidatus Eiseniibacteriota</taxon>
    </lineage>
</organism>
<name>A0A538U464_UNCEI</name>
<evidence type="ECO:0000313" key="4">
    <source>
        <dbReference type="EMBL" id="TMQ70684.1"/>
    </source>
</evidence>
<dbReference type="Proteomes" id="UP000319836">
    <property type="component" value="Unassembled WGS sequence"/>
</dbReference>
<dbReference type="InterPro" id="IPR057326">
    <property type="entry name" value="KR_dom"/>
</dbReference>
<dbReference type="InterPro" id="IPR002347">
    <property type="entry name" value="SDR_fam"/>
</dbReference>
<dbReference type="GO" id="GO:0016020">
    <property type="term" value="C:membrane"/>
    <property type="evidence" value="ECO:0007669"/>
    <property type="project" value="TreeGrafter"/>
</dbReference>
<dbReference type="SUPFAM" id="SSF51735">
    <property type="entry name" value="NAD(P)-binding Rossmann-fold domains"/>
    <property type="match status" value="1"/>
</dbReference>
<dbReference type="InterPro" id="IPR036291">
    <property type="entry name" value="NAD(P)-bd_dom_sf"/>
</dbReference>
<evidence type="ECO:0000256" key="2">
    <source>
        <dbReference type="ARBA" id="ARBA00023002"/>
    </source>
</evidence>
<dbReference type="Pfam" id="PF00106">
    <property type="entry name" value="adh_short"/>
    <property type="match status" value="1"/>
</dbReference>
<dbReference type="CDD" id="cd05233">
    <property type="entry name" value="SDR_c"/>
    <property type="match status" value="1"/>
</dbReference>